<dbReference type="Proteomes" id="UP000092649">
    <property type="component" value="Unassembled WGS sequence"/>
</dbReference>
<proteinExistence type="predicted"/>
<sequence>MTQSATYLHQSELWLLNGPFLEGEILKFDDYIHFQYTQVLEKRVKRLKMAVLAHFQEQALYWLNSSQQTKNQGIDAINNLYLEAKEMVLERDCLKWHKSYSPELIEALDDEDLKIILRLNDYKIGGKY</sequence>
<dbReference type="AlphaFoldDB" id="A0A1A7NYB5"/>
<accession>A0A1A7NYB5</accession>
<comment type="caution">
    <text evidence="1">The sequence shown here is derived from an EMBL/GenBank/DDBJ whole genome shotgun (WGS) entry which is preliminary data.</text>
</comment>
<reference evidence="1 2" key="1">
    <citation type="submission" date="2014-11" db="EMBL/GenBank/DDBJ databases">
        <title>Pan-genome of Gallibacterium spp.</title>
        <authorList>
            <person name="Kudirkiene E."/>
            <person name="Bojesen A.M."/>
        </authorList>
    </citation>
    <scope>NUCLEOTIDE SEQUENCE [LARGE SCALE GENOMIC DNA]</scope>
    <source>
        <strain evidence="1 2">F150</strain>
    </source>
</reference>
<dbReference type="RefSeq" id="WP_066106411.1">
    <property type="nucleotide sequence ID" value="NZ_JTJL01000014.1"/>
</dbReference>
<evidence type="ECO:0000313" key="1">
    <source>
        <dbReference type="EMBL" id="OBW95202.1"/>
    </source>
</evidence>
<dbReference type="EMBL" id="JTJL01000014">
    <property type="protein sequence ID" value="OBW95202.1"/>
    <property type="molecule type" value="Genomic_DNA"/>
</dbReference>
<name>A0A1A7NYB5_9PAST</name>
<organism evidence="1 2">
    <name type="scientific">Gallibacterium salpingitidis</name>
    <dbReference type="NCBI Taxonomy" id="505341"/>
    <lineage>
        <taxon>Bacteria</taxon>
        <taxon>Pseudomonadati</taxon>
        <taxon>Pseudomonadota</taxon>
        <taxon>Gammaproteobacteria</taxon>
        <taxon>Pasteurellales</taxon>
        <taxon>Pasteurellaceae</taxon>
        <taxon>Gallibacterium</taxon>
    </lineage>
</organism>
<evidence type="ECO:0000313" key="2">
    <source>
        <dbReference type="Proteomes" id="UP000092649"/>
    </source>
</evidence>
<gene>
    <name evidence="1" type="ORF">QS62_04235</name>
</gene>
<protein>
    <submittedName>
        <fullName evidence="1">Uncharacterized protein</fullName>
    </submittedName>
</protein>
<keyword evidence="2" id="KW-1185">Reference proteome</keyword>